<comment type="caution">
    <text evidence="6">The sequence shown here is derived from an EMBL/GenBank/DDBJ whole genome shotgun (WGS) entry which is preliminary data.</text>
</comment>
<accession>A0ABS2GTS7</accession>
<comment type="subcellular location">
    <subcellularLocation>
        <location evidence="1">Cytoplasm</location>
    </subcellularLocation>
</comment>
<dbReference type="PANTHER" id="PTHR30349">
    <property type="entry name" value="PHAGE INTEGRASE-RELATED"/>
    <property type="match status" value="1"/>
</dbReference>
<keyword evidence="3" id="KW-0238">DNA-binding</keyword>
<dbReference type="Gene3D" id="1.10.150.130">
    <property type="match status" value="1"/>
</dbReference>
<dbReference type="Proteomes" id="UP000777002">
    <property type="component" value="Unassembled WGS sequence"/>
</dbReference>
<dbReference type="EMBL" id="JACJKX010000004">
    <property type="protein sequence ID" value="MBM6928307.1"/>
    <property type="molecule type" value="Genomic_DNA"/>
</dbReference>
<sequence length="498" mass="56333">MDSLFLDQMPAKVTSQTMLVEVFNEKLAFKALQNRCVRVSDLTKLVKKNELGKVFDTEEEKEAISKWLLDNGLIRQSKKADTKTETDDSFSYPSNPRIKPLEKLTLSLGLDGKTGSNRGNDAMKSLEATDDLSAVKTWLSARAGNANTQGVYRKEAERFLLWCTVEKEIAMSSVGVTEASDYLRWLEELGRLAESDWAKRWHCPQHDWIGAKNTPRENENWRPFNGPLSHTSRKMSVTVVRQLFNFLKKTGYILYNPFDQISTKVPYLEGEGAPKAFADRSFTEEQWQFIYDYFESMDDDERHARLAVILMLGKGLGLRASEMLQARASWIARRRIDNDSITVIEVVGKGDKVRRLPLKDEQLALINHYLAFRSLPGLGIVDEDTPLLASLGRGRKTELRPGQAKRTALSRSGLYRTLEEFLAAVAAHVESEHPLDAAKFRASSTHWLRHTFATTALKEMPVNVVQNAMGHASVGTTSRYLTPEESEVARAMRKLKAM</sequence>
<dbReference type="InterPro" id="IPR002104">
    <property type="entry name" value="Integrase_catalytic"/>
</dbReference>
<proteinExistence type="predicted"/>
<keyword evidence="7" id="KW-1185">Reference proteome</keyword>
<dbReference type="PROSITE" id="PS51898">
    <property type="entry name" value="TYR_RECOMBINASE"/>
    <property type="match status" value="1"/>
</dbReference>
<keyword evidence="4" id="KW-0233">DNA recombination</keyword>
<evidence type="ECO:0000313" key="6">
    <source>
        <dbReference type="EMBL" id="MBM6928307.1"/>
    </source>
</evidence>
<reference evidence="6 7" key="1">
    <citation type="journal article" date="2021" name="Sci. Rep.">
        <title>The distribution of antibiotic resistance genes in chicken gut microbiota commensals.</title>
        <authorList>
            <person name="Juricova H."/>
            <person name="Matiasovicova J."/>
            <person name="Kubasova T."/>
            <person name="Cejkova D."/>
            <person name="Rychlik I."/>
        </authorList>
    </citation>
    <scope>NUCLEOTIDE SEQUENCE [LARGE SCALE GENOMIC DNA]</scope>
    <source>
        <strain evidence="6 7">An562</strain>
    </source>
</reference>
<dbReference type="CDD" id="cd00397">
    <property type="entry name" value="DNA_BRE_C"/>
    <property type="match status" value="1"/>
</dbReference>
<evidence type="ECO:0000256" key="2">
    <source>
        <dbReference type="ARBA" id="ARBA00022908"/>
    </source>
</evidence>
<gene>
    <name evidence="6" type="ORF">H5985_03345</name>
</gene>
<evidence type="ECO:0000256" key="3">
    <source>
        <dbReference type="ARBA" id="ARBA00023125"/>
    </source>
</evidence>
<protein>
    <submittedName>
        <fullName evidence="6">Tyrosine-type recombinase/integrase</fullName>
    </submittedName>
</protein>
<dbReference type="Pfam" id="PF00589">
    <property type="entry name" value="Phage_integrase"/>
    <property type="match status" value="1"/>
</dbReference>
<keyword evidence="2" id="KW-0229">DNA integration</keyword>
<dbReference type="PANTHER" id="PTHR30349:SF77">
    <property type="entry name" value="TYROSINE RECOMBINASE XERC"/>
    <property type="match status" value="1"/>
</dbReference>
<name>A0ABS2GTS7_9BURK</name>
<dbReference type="InterPro" id="IPR011010">
    <property type="entry name" value="DNA_brk_join_enz"/>
</dbReference>
<evidence type="ECO:0000313" key="7">
    <source>
        <dbReference type="Proteomes" id="UP000777002"/>
    </source>
</evidence>
<dbReference type="InterPro" id="IPR050090">
    <property type="entry name" value="Tyrosine_recombinase_XerCD"/>
</dbReference>
<dbReference type="RefSeq" id="WP_205049905.1">
    <property type="nucleotide sequence ID" value="NZ_JACJKX010000004.1"/>
</dbReference>
<dbReference type="InterPro" id="IPR010998">
    <property type="entry name" value="Integrase_recombinase_N"/>
</dbReference>
<dbReference type="Gene3D" id="1.10.443.10">
    <property type="entry name" value="Intergrase catalytic core"/>
    <property type="match status" value="1"/>
</dbReference>
<evidence type="ECO:0000259" key="5">
    <source>
        <dbReference type="PROSITE" id="PS51898"/>
    </source>
</evidence>
<dbReference type="SUPFAM" id="SSF56349">
    <property type="entry name" value="DNA breaking-rejoining enzymes"/>
    <property type="match status" value="1"/>
</dbReference>
<feature type="domain" description="Tyr recombinase" evidence="5">
    <location>
        <begin position="277"/>
        <end position="493"/>
    </location>
</feature>
<evidence type="ECO:0000256" key="1">
    <source>
        <dbReference type="ARBA" id="ARBA00004496"/>
    </source>
</evidence>
<organism evidence="6 7">
    <name type="scientific">Parasutterella secunda</name>
    <dbReference type="NCBI Taxonomy" id="626947"/>
    <lineage>
        <taxon>Bacteria</taxon>
        <taxon>Pseudomonadati</taxon>
        <taxon>Pseudomonadota</taxon>
        <taxon>Betaproteobacteria</taxon>
        <taxon>Burkholderiales</taxon>
        <taxon>Sutterellaceae</taxon>
        <taxon>Parasutterella</taxon>
    </lineage>
</organism>
<evidence type="ECO:0000256" key="4">
    <source>
        <dbReference type="ARBA" id="ARBA00023172"/>
    </source>
</evidence>
<dbReference type="InterPro" id="IPR013762">
    <property type="entry name" value="Integrase-like_cat_sf"/>
</dbReference>